<dbReference type="Pfam" id="PF01584">
    <property type="entry name" value="CheW"/>
    <property type="match status" value="1"/>
</dbReference>
<reference evidence="2 3" key="1">
    <citation type="submission" date="2020-06" db="EMBL/GenBank/DDBJ databases">
        <title>Altererythrobacter lutimaris sp. nov., a marine bacterium isolated from a tidal flat.</title>
        <authorList>
            <person name="Kim D."/>
            <person name="Yoo Y."/>
            <person name="Kim J.-J."/>
        </authorList>
    </citation>
    <scope>NUCLEOTIDE SEQUENCE [LARGE SCALE GENOMIC DNA]</scope>
    <source>
        <strain evidence="2 3">JGD-16</strain>
    </source>
</reference>
<dbReference type="GO" id="GO:0007165">
    <property type="term" value="P:signal transduction"/>
    <property type="evidence" value="ECO:0007669"/>
    <property type="project" value="InterPro"/>
</dbReference>
<dbReference type="GO" id="GO:0006935">
    <property type="term" value="P:chemotaxis"/>
    <property type="evidence" value="ECO:0007669"/>
    <property type="project" value="InterPro"/>
</dbReference>
<dbReference type="GO" id="GO:0005829">
    <property type="term" value="C:cytosol"/>
    <property type="evidence" value="ECO:0007669"/>
    <property type="project" value="TreeGrafter"/>
</dbReference>
<dbReference type="Gene3D" id="2.40.50.180">
    <property type="entry name" value="CheA-289, Domain 4"/>
    <property type="match status" value="1"/>
</dbReference>
<organism evidence="2 3">
    <name type="scientific">Altererythrobacter lutimaris</name>
    <dbReference type="NCBI Taxonomy" id="2743979"/>
    <lineage>
        <taxon>Bacteria</taxon>
        <taxon>Pseudomonadati</taxon>
        <taxon>Pseudomonadota</taxon>
        <taxon>Alphaproteobacteria</taxon>
        <taxon>Sphingomonadales</taxon>
        <taxon>Erythrobacteraceae</taxon>
        <taxon>Altererythrobacter</taxon>
    </lineage>
</organism>
<dbReference type="Gene3D" id="2.30.30.40">
    <property type="entry name" value="SH3 Domains"/>
    <property type="match status" value="1"/>
</dbReference>
<dbReference type="AlphaFoldDB" id="A0A850HHV6"/>
<feature type="domain" description="CheW-like" evidence="1">
    <location>
        <begin position="2"/>
        <end position="141"/>
    </location>
</feature>
<evidence type="ECO:0000313" key="3">
    <source>
        <dbReference type="Proteomes" id="UP000546031"/>
    </source>
</evidence>
<protein>
    <submittedName>
        <fullName evidence="2">Chemotaxis protein CheW</fullName>
    </submittedName>
</protein>
<dbReference type="RefSeq" id="WP_176273101.1">
    <property type="nucleotide sequence ID" value="NZ_JABWTA010000001.1"/>
</dbReference>
<dbReference type="InterPro" id="IPR039315">
    <property type="entry name" value="CheW"/>
</dbReference>
<evidence type="ECO:0000259" key="1">
    <source>
        <dbReference type="PROSITE" id="PS50851"/>
    </source>
</evidence>
<gene>
    <name evidence="2" type="ORF">HUO12_08160</name>
</gene>
<evidence type="ECO:0000313" key="2">
    <source>
        <dbReference type="EMBL" id="NVE94872.1"/>
    </source>
</evidence>
<proteinExistence type="predicted"/>
<dbReference type="PROSITE" id="PS50851">
    <property type="entry name" value="CHEW"/>
    <property type="match status" value="1"/>
</dbReference>
<accession>A0A850HHV6</accession>
<comment type="caution">
    <text evidence="2">The sequence shown here is derived from an EMBL/GenBank/DDBJ whole genome shotgun (WGS) entry which is preliminary data.</text>
</comment>
<dbReference type="InterPro" id="IPR002545">
    <property type="entry name" value="CheW-lke_dom"/>
</dbReference>
<dbReference type="SUPFAM" id="SSF50341">
    <property type="entry name" value="CheW-like"/>
    <property type="match status" value="1"/>
</dbReference>
<dbReference type="PANTHER" id="PTHR22617:SF23">
    <property type="entry name" value="CHEMOTAXIS PROTEIN CHEW"/>
    <property type="match status" value="1"/>
</dbReference>
<dbReference type="PANTHER" id="PTHR22617">
    <property type="entry name" value="CHEMOTAXIS SENSOR HISTIDINE KINASE-RELATED"/>
    <property type="match status" value="1"/>
</dbReference>
<dbReference type="InterPro" id="IPR036061">
    <property type="entry name" value="CheW-like_dom_sf"/>
</dbReference>
<dbReference type="Proteomes" id="UP000546031">
    <property type="component" value="Unassembled WGS sequence"/>
</dbReference>
<dbReference type="EMBL" id="JABWTA010000001">
    <property type="protein sequence ID" value="NVE94872.1"/>
    <property type="molecule type" value="Genomic_DNA"/>
</dbReference>
<sequence>MMELLVMLTIGGRQCALRAVEVDSVMEIETITRVPNAPDHVVGLSTRRSQTLTVVDCMRAAGLEETTNPIGQRAAVVEHEGHIYALLVDAIEDVEGSDGEVIAVTGGFGEHWSQLAEGMVETRRGPALLLKADRLIAGKGRIPAAA</sequence>
<name>A0A850HHV6_9SPHN</name>
<dbReference type="SMART" id="SM00260">
    <property type="entry name" value="CheW"/>
    <property type="match status" value="1"/>
</dbReference>
<keyword evidence="3" id="KW-1185">Reference proteome</keyword>